<organism evidence="1">
    <name type="scientific">Pseudo-nitzschia australis</name>
    <dbReference type="NCBI Taxonomy" id="44445"/>
    <lineage>
        <taxon>Eukaryota</taxon>
        <taxon>Sar</taxon>
        <taxon>Stramenopiles</taxon>
        <taxon>Ochrophyta</taxon>
        <taxon>Bacillariophyta</taxon>
        <taxon>Bacillariophyceae</taxon>
        <taxon>Bacillariophycidae</taxon>
        <taxon>Bacillariales</taxon>
        <taxon>Bacillariaceae</taxon>
        <taxon>Pseudo-nitzschia</taxon>
    </lineage>
</organism>
<sequence length="174" mass="20656">MEFQKKNGLYRGVLSHRAVSKIDQEKAVPRCQAFQPRTSSTYSYRFFCAVRATTGTSVFIRCRCVGKFHKGTSTRYEYDIRLGIGEDRRVLSYGMWIVSRTHFWNSFWKSKKEWANCRVFFFVELCRKCTTKKLFRDKLALEPRTLHTVYYANRFRNGTIARTRSRPRPRPTGH</sequence>
<name>A0A7S4AUM9_9STRA</name>
<accession>A0A7S4AUM9</accession>
<gene>
    <name evidence="1" type="ORF">PAUS00366_LOCUS20240</name>
</gene>
<protein>
    <submittedName>
        <fullName evidence="1">Uncharacterized protein</fullName>
    </submittedName>
</protein>
<dbReference type="AlphaFoldDB" id="A0A7S4AUM9"/>
<proteinExistence type="predicted"/>
<evidence type="ECO:0000313" key="1">
    <source>
        <dbReference type="EMBL" id="CAE0727457.1"/>
    </source>
</evidence>
<reference evidence="1" key="1">
    <citation type="submission" date="2021-01" db="EMBL/GenBank/DDBJ databases">
        <authorList>
            <person name="Corre E."/>
            <person name="Pelletier E."/>
            <person name="Niang G."/>
            <person name="Scheremetjew M."/>
            <person name="Finn R."/>
            <person name="Kale V."/>
            <person name="Holt S."/>
            <person name="Cochrane G."/>
            <person name="Meng A."/>
            <person name="Brown T."/>
            <person name="Cohen L."/>
        </authorList>
    </citation>
    <scope>NUCLEOTIDE SEQUENCE</scope>
    <source>
        <strain evidence="1">10249 10 AB</strain>
    </source>
</reference>
<dbReference type="EMBL" id="HBIX01030410">
    <property type="protein sequence ID" value="CAE0727457.1"/>
    <property type="molecule type" value="Transcribed_RNA"/>
</dbReference>